<dbReference type="KEGG" id="nia:A8C56_04855"/>
<evidence type="ECO:0000259" key="2">
    <source>
        <dbReference type="Pfam" id="PF13699"/>
    </source>
</evidence>
<keyword evidence="4" id="KW-1185">Reference proteome</keyword>
<dbReference type="EMBL" id="CP015772">
    <property type="protein sequence ID" value="ANH80402.1"/>
    <property type="molecule type" value="Genomic_DNA"/>
</dbReference>
<feature type="region of interest" description="Disordered" evidence="1">
    <location>
        <begin position="112"/>
        <end position="142"/>
    </location>
</feature>
<evidence type="ECO:0000256" key="1">
    <source>
        <dbReference type="SAM" id="MobiDB-lite"/>
    </source>
</evidence>
<sequence>MKLHITALRTSERDTSFCKGQHARRQASTEKEPVLNAFDHLNTVRNFSSMHLHPPAVQPGLSVNQSNDPDSYRDEQEAGTVAEKVMRMPDKTCTKTLYNLQRRCSHCEEEEKSIQRKETGTKDSPASVITQGYLDNLSGGKPITDKERNVLESKMGYDFSKIRVYDDARASRSAEELNALAYTHGNHIVFAKNQYNPQTAAGRRLLVHELVHTMQQGNRIRRDERKDKQEDTDIVKLKKNISTGEWKEAYQWLNGQWMKIMLEKLNGLTEPEVDALISNTDAAKNAKDSMLSKEGQLRCLAALRCVKAAKKEDWPDAEVEATVKMAVTVPFDQRKEIIIFLSAASSKAAKKLHDALNKPFLGYTASAYDFSDRFLKQSDRLGFEVEPTAKTLPTTSWTGDDPDPQSPKTTDEATRSFEKSDMVFFSGHQYAQYKRPGLYTNDNSDSCFDISAISKKISRVKLVASTSCATICKDVAKIYESKFPNALILGYKYSAPLNGGKVSRAFGDSLIKKGAIDLSTNAGLDAVRDSWRTVTLANPGKEGQPGMLFGGNVEFYNGKNWQTAKSDSRENDCHYH</sequence>
<gene>
    <name evidence="3" type="ORF">A8C56_04855</name>
</gene>
<dbReference type="OrthoDB" id="4317910at2"/>
<dbReference type="InterPro" id="IPR025295">
    <property type="entry name" value="eCIS_core_dom"/>
</dbReference>
<accession>A0A1A9I139</accession>
<evidence type="ECO:0000313" key="4">
    <source>
        <dbReference type="Proteomes" id="UP000077667"/>
    </source>
</evidence>
<dbReference type="AlphaFoldDB" id="A0A1A9I139"/>
<dbReference type="STRING" id="1176587.A8C56_04855"/>
<reference evidence="3 4" key="1">
    <citation type="submission" date="2016-05" db="EMBL/GenBank/DDBJ databases">
        <title>Niabella ginsenosidivorans BS26 whole genome sequencing.</title>
        <authorList>
            <person name="Im W.T."/>
            <person name="Siddiqi M.Z."/>
        </authorList>
    </citation>
    <scope>NUCLEOTIDE SEQUENCE [LARGE SCALE GENOMIC DNA]</scope>
    <source>
        <strain evidence="3 4">BS26</strain>
    </source>
</reference>
<dbReference type="Pfam" id="PF13699">
    <property type="entry name" value="eCIS_core"/>
    <property type="match status" value="1"/>
</dbReference>
<dbReference type="RefSeq" id="WP_067752802.1">
    <property type="nucleotide sequence ID" value="NZ_CP015772.1"/>
</dbReference>
<feature type="region of interest" description="Disordered" evidence="1">
    <location>
        <begin position="391"/>
        <end position="413"/>
    </location>
</feature>
<evidence type="ECO:0000313" key="3">
    <source>
        <dbReference type="EMBL" id="ANH80402.1"/>
    </source>
</evidence>
<dbReference type="Proteomes" id="UP000077667">
    <property type="component" value="Chromosome"/>
</dbReference>
<feature type="compositionally biased region" description="Basic and acidic residues" evidence="1">
    <location>
        <begin position="112"/>
        <end position="121"/>
    </location>
</feature>
<name>A0A1A9I139_9BACT</name>
<organism evidence="3 4">
    <name type="scientific">Niabella ginsenosidivorans</name>
    <dbReference type="NCBI Taxonomy" id="1176587"/>
    <lineage>
        <taxon>Bacteria</taxon>
        <taxon>Pseudomonadati</taxon>
        <taxon>Bacteroidota</taxon>
        <taxon>Chitinophagia</taxon>
        <taxon>Chitinophagales</taxon>
        <taxon>Chitinophagaceae</taxon>
        <taxon>Niabella</taxon>
    </lineage>
</organism>
<feature type="domain" description="eCIS core" evidence="2">
    <location>
        <begin position="144"/>
        <end position="218"/>
    </location>
</feature>
<proteinExistence type="predicted"/>
<protein>
    <recommendedName>
        <fullName evidence="2">eCIS core domain-containing protein</fullName>
    </recommendedName>
</protein>